<reference evidence="2 3" key="1">
    <citation type="submission" date="2018-05" db="EMBL/GenBank/DDBJ databases">
        <title>Genome sequencing of Flavobacterium sp. HYN0056.</title>
        <authorList>
            <person name="Yi H."/>
            <person name="Baek C."/>
        </authorList>
    </citation>
    <scope>NUCLEOTIDE SEQUENCE [LARGE SCALE GENOMIC DNA]</scope>
    <source>
        <strain evidence="2 3">HYN0056</strain>
    </source>
</reference>
<proteinExistence type="predicted"/>
<accession>A0A2S1YIM3</accession>
<evidence type="ECO:0000313" key="3">
    <source>
        <dbReference type="Proteomes" id="UP000245250"/>
    </source>
</evidence>
<gene>
    <name evidence="2" type="ORF">HYN56_06590</name>
</gene>
<dbReference type="RefSeq" id="WP_109191447.1">
    <property type="nucleotide sequence ID" value="NZ_CP029255.1"/>
</dbReference>
<dbReference type="AlphaFoldDB" id="A0A2S1YIM3"/>
<evidence type="ECO:0000313" key="2">
    <source>
        <dbReference type="EMBL" id="AWK03915.1"/>
    </source>
</evidence>
<feature type="region of interest" description="Disordered" evidence="1">
    <location>
        <begin position="17"/>
        <end position="43"/>
    </location>
</feature>
<protein>
    <submittedName>
        <fullName evidence="2">RSAM-modified peptide</fullName>
    </submittedName>
</protein>
<dbReference type="Proteomes" id="UP000245250">
    <property type="component" value="Chromosome"/>
</dbReference>
<name>A0A2S1YIM3_9FLAO</name>
<dbReference type="KEGG" id="fcr:HYN56_06590"/>
<sequence length="43" mass="4619">MKTTTFTFKDFQTETISKKEQKTIIGGGGDEVDPGRVKGNGNG</sequence>
<keyword evidence="3" id="KW-1185">Reference proteome</keyword>
<evidence type="ECO:0000256" key="1">
    <source>
        <dbReference type="SAM" id="MobiDB-lite"/>
    </source>
</evidence>
<organism evidence="2 3">
    <name type="scientific">Flavobacterium crocinum</name>
    <dbReference type="NCBI Taxonomy" id="2183896"/>
    <lineage>
        <taxon>Bacteria</taxon>
        <taxon>Pseudomonadati</taxon>
        <taxon>Bacteroidota</taxon>
        <taxon>Flavobacteriia</taxon>
        <taxon>Flavobacteriales</taxon>
        <taxon>Flavobacteriaceae</taxon>
        <taxon>Flavobacterium</taxon>
    </lineage>
</organism>
<dbReference type="EMBL" id="CP029255">
    <property type="protein sequence ID" value="AWK03915.1"/>
    <property type="molecule type" value="Genomic_DNA"/>
</dbReference>